<protein>
    <submittedName>
        <fullName evidence="1">6-phosphofructokinase</fullName>
        <ecNumber evidence="1">2.7.1.11</ecNumber>
    </submittedName>
</protein>
<evidence type="ECO:0000313" key="1">
    <source>
        <dbReference type="EMBL" id="QQK07947.1"/>
    </source>
</evidence>
<keyword evidence="1" id="KW-0808">Transferase</keyword>
<sequence>MKTIGILTSGGDAPGMNAAIRAVTRTAIFNGIRIMGIRFGYDGLINGNIYEMNVSSVADIIQRGGTILGSARSSEFITERGQKKAYNILQDFGIDGLVVLGGDGSYRGAEVLSNMGIKTIGIPCTIDNDMGYTDSTIGFYTAIDTVSEAISKLRDTSSSHGRANIVEVMGRHCGDIALYSGVASGAESIIIPERELDMEAITSKIKRGRKRGKLHHIIVLAEGVGKPYELKEDIKRITGVDTKVTILGHVQRGGSPCPYDRLLASEMGNKAVQLLIEGQSGLALATINGKIVPVPIKEAVETKRELNQELYDMAGEISI</sequence>
<name>A0AC61MQM1_9FIRM</name>
<dbReference type="EC" id="2.7.1.11" evidence="1"/>
<reference evidence="1 2" key="1">
    <citation type="journal article" date="2022" name="Int. J. Syst. Evol. Microbiol.">
        <title>Miniphocaeibacter halophilus sp. nov., an ammonium-tolerant acetate-producing bacterium isolated from a biogas system.</title>
        <authorList>
            <person name="Schnurer A."/>
            <person name="Singh A."/>
            <person name="Bi S."/>
            <person name="Qiao W."/>
            <person name="Westerholm M."/>
        </authorList>
    </citation>
    <scope>NUCLEOTIDE SEQUENCE [LARGE SCALE GENOMIC DNA]</scope>
    <source>
        <strain evidence="1 2">AMB_01</strain>
    </source>
</reference>
<keyword evidence="2" id="KW-1185">Reference proteome</keyword>
<proteinExistence type="predicted"/>
<dbReference type="Proteomes" id="UP000595814">
    <property type="component" value="Chromosome"/>
</dbReference>
<accession>A0AC61MQM1</accession>
<dbReference type="EMBL" id="CP066744">
    <property type="protein sequence ID" value="QQK07947.1"/>
    <property type="molecule type" value="Genomic_DNA"/>
</dbReference>
<gene>
    <name evidence="1" type="primary">pfkA</name>
    <name evidence="1" type="ORF">JFY71_11890</name>
</gene>
<organism evidence="1 2">
    <name type="scientific">Miniphocaeibacter halophilus</name>
    <dbReference type="NCBI Taxonomy" id="2931922"/>
    <lineage>
        <taxon>Bacteria</taxon>
        <taxon>Bacillati</taxon>
        <taxon>Bacillota</taxon>
        <taxon>Tissierellia</taxon>
        <taxon>Tissierellales</taxon>
        <taxon>Peptoniphilaceae</taxon>
        <taxon>Miniphocaeibacter</taxon>
    </lineage>
</organism>
<evidence type="ECO:0000313" key="2">
    <source>
        <dbReference type="Proteomes" id="UP000595814"/>
    </source>
</evidence>